<evidence type="ECO:0000256" key="1">
    <source>
        <dbReference type="ARBA" id="ARBA00022448"/>
    </source>
</evidence>
<dbReference type="PROSITE" id="PS51007">
    <property type="entry name" value="CYTC"/>
    <property type="match status" value="2"/>
</dbReference>
<accession>A0A2Z6DXM6</accession>
<dbReference type="SUPFAM" id="SSF46626">
    <property type="entry name" value="Cytochrome c"/>
    <property type="match status" value="2"/>
</dbReference>
<protein>
    <submittedName>
        <fullName evidence="9">Sulfite oxidase</fullName>
    </submittedName>
</protein>
<keyword evidence="4" id="KW-0249">Electron transport</keyword>
<dbReference type="Gene3D" id="1.10.760.10">
    <property type="entry name" value="Cytochrome c-like domain"/>
    <property type="match status" value="2"/>
</dbReference>
<evidence type="ECO:0000256" key="4">
    <source>
        <dbReference type="ARBA" id="ARBA00022982"/>
    </source>
</evidence>
<comment type="PTM">
    <text evidence="6">Binds 1 heme c group covalently per subunit.</text>
</comment>
<dbReference type="GO" id="GO:0020037">
    <property type="term" value="F:heme binding"/>
    <property type="evidence" value="ECO:0007669"/>
    <property type="project" value="InterPro"/>
</dbReference>
<proteinExistence type="predicted"/>
<evidence type="ECO:0000256" key="2">
    <source>
        <dbReference type="ARBA" id="ARBA00022617"/>
    </source>
</evidence>
<dbReference type="GO" id="GO:0009055">
    <property type="term" value="F:electron transfer activity"/>
    <property type="evidence" value="ECO:0007669"/>
    <property type="project" value="InterPro"/>
</dbReference>
<dbReference type="Pfam" id="PF13442">
    <property type="entry name" value="Cytochrome_CBB3"/>
    <property type="match status" value="1"/>
</dbReference>
<evidence type="ECO:0000256" key="6">
    <source>
        <dbReference type="PIRSR" id="PIRSR602324-1"/>
    </source>
</evidence>
<feature type="chain" id="PRO_5016430741" evidence="7">
    <location>
        <begin position="23"/>
        <end position="354"/>
    </location>
</feature>
<evidence type="ECO:0000256" key="3">
    <source>
        <dbReference type="ARBA" id="ARBA00022723"/>
    </source>
</evidence>
<dbReference type="InterPro" id="IPR036909">
    <property type="entry name" value="Cyt_c-like_dom_sf"/>
</dbReference>
<feature type="binding site" description="covalent" evidence="6">
    <location>
        <position position="280"/>
    </location>
    <ligand>
        <name>heme c</name>
        <dbReference type="ChEBI" id="CHEBI:61717"/>
    </ligand>
</feature>
<evidence type="ECO:0000313" key="10">
    <source>
        <dbReference type="Proteomes" id="UP000262004"/>
    </source>
</evidence>
<dbReference type="RefSeq" id="WP_119334855.1">
    <property type="nucleotide sequence ID" value="NZ_AP018558.1"/>
</dbReference>
<feature type="binding site" description="covalent" evidence="6">
    <location>
        <position position="329"/>
    </location>
    <ligand>
        <name>heme c</name>
        <dbReference type="ChEBI" id="CHEBI:61717"/>
    </ligand>
</feature>
<dbReference type="AlphaFoldDB" id="A0A2Z6DXM6"/>
<feature type="signal peptide" evidence="7">
    <location>
        <begin position="1"/>
        <end position="22"/>
    </location>
</feature>
<reference evidence="9 10" key="1">
    <citation type="submission" date="2018-04" db="EMBL/GenBank/DDBJ databases">
        <title>Complete genome sequence of Hydrogenophilus thermoluteolus TH-1.</title>
        <authorList>
            <person name="Arai H."/>
        </authorList>
    </citation>
    <scope>NUCLEOTIDE SEQUENCE [LARGE SCALE GENOMIC DNA]</scope>
    <source>
        <strain evidence="9 10">TH-1</strain>
    </source>
</reference>
<keyword evidence="7" id="KW-0732">Signal</keyword>
<keyword evidence="1" id="KW-0813">Transport</keyword>
<dbReference type="EMBL" id="AP018558">
    <property type="protein sequence ID" value="BBD77078.1"/>
    <property type="molecule type" value="Genomic_DNA"/>
</dbReference>
<evidence type="ECO:0000256" key="7">
    <source>
        <dbReference type="SAM" id="SignalP"/>
    </source>
</evidence>
<dbReference type="InterPro" id="IPR009056">
    <property type="entry name" value="Cyt_c-like_dom"/>
</dbReference>
<sequence>MSKFSKTLIAVATAVVCSAAVAARYEGIGRPATPAEVKAWDIDVRPDFVGLPPGRGTPEEGEAIWLQKCAMCHGDFAESNEVFTPIIGGTTQEDIQTGRVKALVTGSVPQRTTIMKVPTVSTLWDYIHRAMPWTSPKSLTNDEVYALVAYLLNLAEIIPYDFELNQETIKEVQNRMPNRNGMTWDHGMWPWGPGVKAGGIGNGGKPDVQGSDCMKNCKKEVVIASNLPEYAWDAHGNLKEQNRVIGPVRGKEISEAAKAEAQTATGKQQSMLELAKLKGCTACHGIDKKIVGPAYKDVATKYAGKPDAVDYLAQKIKNGGAGVWGNVPMPPHPALSEEELRSLAQWIVNGAAVE</sequence>
<evidence type="ECO:0000259" key="8">
    <source>
        <dbReference type="PROSITE" id="PS51007"/>
    </source>
</evidence>
<dbReference type="InterPro" id="IPR051811">
    <property type="entry name" value="Cytochrome_c550/c551-like"/>
</dbReference>
<keyword evidence="5 6" id="KW-0408">Iron</keyword>
<name>A0A2Z6DXM6_HYDTE</name>
<dbReference type="GO" id="GO:0005506">
    <property type="term" value="F:iron ion binding"/>
    <property type="evidence" value="ECO:0007669"/>
    <property type="project" value="InterPro"/>
</dbReference>
<dbReference type="InterPro" id="IPR002324">
    <property type="entry name" value="Cyt_c_ID"/>
</dbReference>
<dbReference type="Proteomes" id="UP000262004">
    <property type="component" value="Chromosome"/>
</dbReference>
<feature type="domain" description="Cytochrome c" evidence="8">
    <location>
        <begin position="261"/>
        <end position="351"/>
    </location>
</feature>
<gene>
    <name evidence="9" type="primary">soxD</name>
    <name evidence="9" type="ORF">HPTL_0810</name>
</gene>
<keyword evidence="3 6" id="KW-0479">Metal-binding</keyword>
<keyword evidence="10" id="KW-1185">Reference proteome</keyword>
<feature type="binding site" description="covalent" evidence="6">
    <location>
        <position position="284"/>
    </location>
    <ligand>
        <name>heme c</name>
        <dbReference type="ChEBI" id="CHEBI:61717"/>
    </ligand>
</feature>
<dbReference type="PANTHER" id="PTHR37823">
    <property type="entry name" value="CYTOCHROME C-553-LIKE"/>
    <property type="match status" value="1"/>
</dbReference>
<dbReference type="PRINTS" id="PR00606">
    <property type="entry name" value="CYTCHROMECID"/>
</dbReference>
<evidence type="ECO:0000256" key="5">
    <source>
        <dbReference type="ARBA" id="ARBA00023004"/>
    </source>
</evidence>
<dbReference type="KEGG" id="htl:HPTL_0810"/>
<dbReference type="Pfam" id="PF00034">
    <property type="entry name" value="Cytochrom_C"/>
    <property type="match status" value="1"/>
</dbReference>
<evidence type="ECO:0000313" key="9">
    <source>
        <dbReference type="EMBL" id="BBD77078.1"/>
    </source>
</evidence>
<keyword evidence="2 6" id="KW-0349">Heme</keyword>
<organism evidence="9 10">
    <name type="scientific">Hydrogenophilus thermoluteolus</name>
    <name type="common">Pseudomonas hydrogenothermophila</name>
    <dbReference type="NCBI Taxonomy" id="297"/>
    <lineage>
        <taxon>Bacteria</taxon>
        <taxon>Pseudomonadati</taxon>
        <taxon>Pseudomonadota</taxon>
        <taxon>Hydrogenophilia</taxon>
        <taxon>Hydrogenophilales</taxon>
        <taxon>Hydrogenophilaceae</taxon>
        <taxon>Hydrogenophilus</taxon>
    </lineage>
</organism>
<dbReference type="OrthoDB" id="9779283at2"/>
<feature type="domain" description="Cytochrome c" evidence="8">
    <location>
        <begin position="56"/>
        <end position="155"/>
    </location>
</feature>